<dbReference type="AlphaFoldDB" id="A0A9D1A2Z0"/>
<dbReference type="EMBL" id="DVGC01000021">
    <property type="protein sequence ID" value="HIR05059.1"/>
    <property type="molecule type" value="Genomic_DNA"/>
</dbReference>
<gene>
    <name evidence="2" type="ORF">IAB28_03720</name>
</gene>
<feature type="compositionally biased region" description="Gly residues" evidence="1">
    <location>
        <begin position="1"/>
        <end position="11"/>
    </location>
</feature>
<reference evidence="2" key="1">
    <citation type="submission" date="2020-10" db="EMBL/GenBank/DDBJ databases">
        <authorList>
            <person name="Gilroy R."/>
        </authorList>
    </citation>
    <scope>NUCLEOTIDE SEQUENCE</scope>
    <source>
        <strain evidence="2">CHK180-2868</strain>
    </source>
</reference>
<reference evidence="2" key="2">
    <citation type="journal article" date="2021" name="PeerJ">
        <title>Extensive microbial diversity within the chicken gut microbiome revealed by metagenomics and culture.</title>
        <authorList>
            <person name="Gilroy R."/>
            <person name="Ravi A."/>
            <person name="Getino M."/>
            <person name="Pursley I."/>
            <person name="Horton D.L."/>
            <person name="Alikhan N.F."/>
            <person name="Baker D."/>
            <person name="Gharbi K."/>
            <person name="Hall N."/>
            <person name="Watson M."/>
            <person name="Adriaenssens E.M."/>
            <person name="Foster-Nyarko E."/>
            <person name="Jarju S."/>
            <person name="Secka A."/>
            <person name="Antonio M."/>
            <person name="Oren A."/>
            <person name="Chaudhuri R.R."/>
            <person name="La Ragione R."/>
            <person name="Hildebrand F."/>
            <person name="Pallen M.J."/>
        </authorList>
    </citation>
    <scope>NUCLEOTIDE SEQUENCE</scope>
    <source>
        <strain evidence="2">CHK180-2868</strain>
    </source>
</reference>
<protein>
    <submittedName>
        <fullName evidence="2">Uncharacterized protein</fullName>
    </submittedName>
</protein>
<proteinExistence type="predicted"/>
<name>A0A9D1A2Z0_9FIRM</name>
<evidence type="ECO:0000256" key="1">
    <source>
        <dbReference type="SAM" id="MobiDB-lite"/>
    </source>
</evidence>
<sequence>MLGVEGPGVSGNDGKLGKLGNVGNVNTGQVGRGATGGLLVAMGVVGIPARSSSVAMAGLPPEGATGVVGIPEMSGQRDGEAAELPSAEEGF</sequence>
<dbReference type="Proteomes" id="UP000824250">
    <property type="component" value="Unassembled WGS sequence"/>
</dbReference>
<organism evidence="2 3">
    <name type="scientific">Candidatus Copromonas faecavium</name>
    <name type="common">nom. illeg.</name>
    <dbReference type="NCBI Taxonomy" id="2840740"/>
    <lineage>
        <taxon>Bacteria</taxon>
        <taxon>Bacillati</taxon>
        <taxon>Bacillota</taxon>
        <taxon>Clostridia</taxon>
        <taxon>Lachnospirales</taxon>
        <taxon>Lachnospiraceae</taxon>
        <taxon>Candidatus Copromonas (nom. illeg.)</taxon>
    </lineage>
</organism>
<feature type="region of interest" description="Disordered" evidence="1">
    <location>
        <begin position="1"/>
        <end position="20"/>
    </location>
</feature>
<evidence type="ECO:0000313" key="2">
    <source>
        <dbReference type="EMBL" id="HIR05059.1"/>
    </source>
</evidence>
<comment type="caution">
    <text evidence="2">The sequence shown here is derived from an EMBL/GenBank/DDBJ whole genome shotgun (WGS) entry which is preliminary data.</text>
</comment>
<evidence type="ECO:0000313" key="3">
    <source>
        <dbReference type="Proteomes" id="UP000824250"/>
    </source>
</evidence>
<feature type="region of interest" description="Disordered" evidence="1">
    <location>
        <begin position="72"/>
        <end position="91"/>
    </location>
</feature>
<accession>A0A9D1A2Z0</accession>